<dbReference type="Proteomes" id="UP001596432">
    <property type="component" value="Unassembled WGS sequence"/>
</dbReference>
<accession>A0ABD5XVW1</accession>
<feature type="region of interest" description="Disordered" evidence="1">
    <location>
        <begin position="27"/>
        <end position="64"/>
    </location>
</feature>
<dbReference type="RefSeq" id="WP_274324888.1">
    <property type="nucleotide sequence ID" value="NZ_CP118158.1"/>
</dbReference>
<evidence type="ECO:0000313" key="2">
    <source>
        <dbReference type="EMBL" id="MFC7139293.1"/>
    </source>
</evidence>
<dbReference type="EMBL" id="JBHTAS010000001">
    <property type="protein sequence ID" value="MFC7139293.1"/>
    <property type="molecule type" value="Genomic_DNA"/>
</dbReference>
<dbReference type="InterPro" id="IPR006311">
    <property type="entry name" value="TAT_signal"/>
</dbReference>
<proteinExistence type="predicted"/>
<dbReference type="AlphaFoldDB" id="A0ABD5XVW1"/>
<reference evidence="2 3" key="1">
    <citation type="journal article" date="2019" name="Int. J. Syst. Evol. Microbiol.">
        <title>The Global Catalogue of Microorganisms (GCM) 10K type strain sequencing project: providing services to taxonomists for standard genome sequencing and annotation.</title>
        <authorList>
            <consortium name="The Broad Institute Genomics Platform"/>
            <consortium name="The Broad Institute Genome Sequencing Center for Infectious Disease"/>
            <person name="Wu L."/>
            <person name="Ma J."/>
        </authorList>
    </citation>
    <scope>NUCLEOTIDE SEQUENCE [LARGE SCALE GENOMIC DNA]</scope>
    <source>
        <strain evidence="2 3">XZYJT29</strain>
    </source>
</reference>
<comment type="caution">
    <text evidence="2">The sequence shown here is derived from an EMBL/GenBank/DDBJ whole genome shotgun (WGS) entry which is preliminary data.</text>
</comment>
<dbReference type="PROSITE" id="PS51318">
    <property type="entry name" value="TAT"/>
    <property type="match status" value="1"/>
</dbReference>
<feature type="compositionally biased region" description="Low complexity" evidence="1">
    <location>
        <begin position="46"/>
        <end position="55"/>
    </location>
</feature>
<evidence type="ECO:0000256" key="1">
    <source>
        <dbReference type="SAM" id="MobiDB-lite"/>
    </source>
</evidence>
<dbReference type="GeneID" id="78819545"/>
<protein>
    <recommendedName>
        <fullName evidence="4">Tat (Twin-arginine translocation) pathway signal sequence</fullName>
    </recommendedName>
</protein>
<keyword evidence="3" id="KW-1185">Reference proteome</keyword>
<dbReference type="PANTHER" id="PTHR42754">
    <property type="entry name" value="ENDOGLUCANASE"/>
    <property type="match status" value="1"/>
</dbReference>
<name>A0ABD5XVW1_9EURY</name>
<gene>
    <name evidence="2" type="ORF">ACFQMA_05500</name>
</gene>
<evidence type="ECO:0008006" key="4">
    <source>
        <dbReference type="Google" id="ProtNLM"/>
    </source>
</evidence>
<sequence length="397" mass="43021">MPSEQSRRRFLASLGGVAGVGVLGAVARSGSTGDANTTGRRGSGRAGSAGRSTATIAPRTPSQSDAVWTETFGTQDDTPVGAVPAHGEGAALLVSPRETDYGLRVVQFLHDGTTEVDARLDAPEWYDGWFVRVDDGYVAVTHASDESRPWILSLGPDGERRWDRYVKLGDALEANSTAIGRRPDGGVVLGGGMGEDEDRVAWALGTDADGDREWFHTYHLDDFRVSDITARHDGGYLLVGESRPSSVEGTVPTLLATDEYGGEQWRRTLAGYAEGALRVFPRSGGAAILGEIFDYDRQEVVLSVVDDRGFPVWRRAFEGLAPTDFVPLDEGFAVATRTRLFGTDQLGRRDWDRTFEYEDMQVVTATEEQLFVAGQVDSMDRGGSPKLWAAGVSRPDR</sequence>
<dbReference type="PANTHER" id="PTHR42754:SF1">
    <property type="entry name" value="LIPOPROTEIN"/>
    <property type="match status" value="1"/>
</dbReference>
<evidence type="ECO:0000313" key="3">
    <source>
        <dbReference type="Proteomes" id="UP001596432"/>
    </source>
</evidence>
<organism evidence="2 3">
    <name type="scientific">Halosimplex aquaticum</name>
    <dbReference type="NCBI Taxonomy" id="3026162"/>
    <lineage>
        <taxon>Archaea</taxon>
        <taxon>Methanobacteriati</taxon>
        <taxon>Methanobacteriota</taxon>
        <taxon>Stenosarchaea group</taxon>
        <taxon>Halobacteria</taxon>
        <taxon>Halobacteriales</taxon>
        <taxon>Haloarculaceae</taxon>
        <taxon>Halosimplex</taxon>
    </lineage>
</organism>